<name>A0AAV2B7H9_9ARAC</name>
<comment type="caution">
    <text evidence="1">The sequence shown here is derived from an EMBL/GenBank/DDBJ whole genome shotgun (WGS) entry which is preliminary data.</text>
</comment>
<sequence length="22" mass="2503">MKIGKTGKEAILFHTNRTITKD</sequence>
<dbReference type="EMBL" id="CAXIEN010000277">
    <property type="protein sequence ID" value="CAL1291198.1"/>
    <property type="molecule type" value="Genomic_DNA"/>
</dbReference>
<dbReference type="Proteomes" id="UP001497382">
    <property type="component" value="Unassembled WGS sequence"/>
</dbReference>
<evidence type="ECO:0000313" key="2">
    <source>
        <dbReference type="Proteomes" id="UP001497382"/>
    </source>
</evidence>
<protein>
    <submittedName>
        <fullName evidence="1">Uncharacterized protein</fullName>
    </submittedName>
</protein>
<organism evidence="1 2">
    <name type="scientific">Larinioides sclopetarius</name>
    <dbReference type="NCBI Taxonomy" id="280406"/>
    <lineage>
        <taxon>Eukaryota</taxon>
        <taxon>Metazoa</taxon>
        <taxon>Ecdysozoa</taxon>
        <taxon>Arthropoda</taxon>
        <taxon>Chelicerata</taxon>
        <taxon>Arachnida</taxon>
        <taxon>Araneae</taxon>
        <taxon>Araneomorphae</taxon>
        <taxon>Entelegynae</taxon>
        <taxon>Araneoidea</taxon>
        <taxon>Araneidae</taxon>
        <taxon>Larinioides</taxon>
    </lineage>
</organism>
<accession>A0AAV2B7H9</accession>
<dbReference type="AlphaFoldDB" id="A0AAV2B7H9"/>
<reference evidence="1 2" key="1">
    <citation type="submission" date="2024-04" db="EMBL/GenBank/DDBJ databases">
        <authorList>
            <person name="Rising A."/>
            <person name="Reimegard J."/>
            <person name="Sonavane S."/>
            <person name="Akerstrom W."/>
            <person name="Nylinder S."/>
            <person name="Hedman E."/>
            <person name="Kallberg Y."/>
        </authorList>
    </citation>
    <scope>NUCLEOTIDE SEQUENCE [LARGE SCALE GENOMIC DNA]</scope>
</reference>
<keyword evidence="2" id="KW-1185">Reference proteome</keyword>
<proteinExistence type="predicted"/>
<gene>
    <name evidence="1" type="ORF">LARSCL_LOCUS16947</name>
</gene>
<evidence type="ECO:0000313" key="1">
    <source>
        <dbReference type="EMBL" id="CAL1291198.1"/>
    </source>
</evidence>